<organism evidence="2 3">
    <name type="scientific">Artemia franciscana</name>
    <name type="common">Brine shrimp</name>
    <name type="synonym">Artemia sanfranciscana</name>
    <dbReference type="NCBI Taxonomy" id="6661"/>
    <lineage>
        <taxon>Eukaryota</taxon>
        <taxon>Metazoa</taxon>
        <taxon>Ecdysozoa</taxon>
        <taxon>Arthropoda</taxon>
        <taxon>Crustacea</taxon>
        <taxon>Branchiopoda</taxon>
        <taxon>Anostraca</taxon>
        <taxon>Artemiidae</taxon>
        <taxon>Artemia</taxon>
    </lineage>
</organism>
<dbReference type="PROSITE" id="PS50879">
    <property type="entry name" value="RNASE_H_1"/>
    <property type="match status" value="1"/>
</dbReference>
<accession>A0AA88HXD8</accession>
<dbReference type="InterPro" id="IPR036397">
    <property type="entry name" value="RNaseH_sf"/>
</dbReference>
<evidence type="ECO:0000313" key="3">
    <source>
        <dbReference type="Proteomes" id="UP001187531"/>
    </source>
</evidence>
<comment type="caution">
    <text evidence="2">The sequence shown here is derived from an EMBL/GenBank/DDBJ whole genome shotgun (WGS) entry which is preliminary data.</text>
</comment>
<gene>
    <name evidence="2" type="ORF">QYM36_006020</name>
</gene>
<dbReference type="GO" id="GO:0003676">
    <property type="term" value="F:nucleic acid binding"/>
    <property type="evidence" value="ECO:0007669"/>
    <property type="project" value="InterPro"/>
</dbReference>
<proteinExistence type="predicted"/>
<dbReference type="Gene3D" id="3.30.420.10">
    <property type="entry name" value="Ribonuclease H-like superfamily/Ribonuclease H"/>
    <property type="match status" value="1"/>
</dbReference>
<sequence length="102" mass="11907">MGRIVVQNIRMIEETESCVSLIWIRGHVGASGNERADQMAKDATKKDTMENLTLSHIQIAIKKVEKLKEAELEEFGKRSLNMYLEITEYRYINHEMMHPEKK</sequence>
<dbReference type="GO" id="GO:0004523">
    <property type="term" value="F:RNA-DNA hybrid ribonuclease activity"/>
    <property type="evidence" value="ECO:0007669"/>
    <property type="project" value="InterPro"/>
</dbReference>
<dbReference type="InterPro" id="IPR002156">
    <property type="entry name" value="RNaseH_domain"/>
</dbReference>
<dbReference type="AlphaFoldDB" id="A0AA88HXD8"/>
<keyword evidence="3" id="KW-1185">Reference proteome</keyword>
<dbReference type="EMBL" id="JAVRJZ010000009">
    <property type="protein sequence ID" value="KAK2718868.1"/>
    <property type="molecule type" value="Genomic_DNA"/>
</dbReference>
<dbReference type="InterPro" id="IPR012337">
    <property type="entry name" value="RNaseH-like_sf"/>
</dbReference>
<dbReference type="Proteomes" id="UP001187531">
    <property type="component" value="Unassembled WGS sequence"/>
</dbReference>
<evidence type="ECO:0000259" key="1">
    <source>
        <dbReference type="PROSITE" id="PS50879"/>
    </source>
</evidence>
<reference evidence="2" key="1">
    <citation type="submission" date="2023-07" db="EMBL/GenBank/DDBJ databases">
        <title>Chromosome-level genome assembly of Artemia franciscana.</title>
        <authorList>
            <person name="Jo E."/>
        </authorList>
    </citation>
    <scope>NUCLEOTIDE SEQUENCE</scope>
    <source>
        <tissue evidence="2">Whole body</tissue>
    </source>
</reference>
<feature type="domain" description="RNase H type-1" evidence="1">
    <location>
        <begin position="1"/>
        <end position="45"/>
    </location>
</feature>
<dbReference type="SUPFAM" id="SSF53098">
    <property type="entry name" value="Ribonuclease H-like"/>
    <property type="match status" value="1"/>
</dbReference>
<evidence type="ECO:0000313" key="2">
    <source>
        <dbReference type="EMBL" id="KAK2718868.1"/>
    </source>
</evidence>
<protein>
    <recommendedName>
        <fullName evidence="1">RNase H type-1 domain-containing protein</fullName>
    </recommendedName>
</protein>
<name>A0AA88HXD8_ARTSF</name>